<accession>A0AAV7KRV1</accession>
<dbReference type="EMBL" id="JANPWB010000016">
    <property type="protein sequence ID" value="KAJ1080905.1"/>
    <property type="molecule type" value="Genomic_DNA"/>
</dbReference>
<comment type="caution">
    <text evidence="10">The sequence shown here is derived from an EMBL/GenBank/DDBJ whole genome shotgun (WGS) entry which is preliminary data.</text>
</comment>
<keyword evidence="8" id="KW-0472">Membrane</keyword>
<keyword evidence="3 7" id="KW-0479">Metal-binding</keyword>
<comment type="catalytic activity">
    <reaction evidence="7">
        <text>hydrogencarbonate + H(+) = CO2 + H2O</text>
        <dbReference type="Rhea" id="RHEA:10748"/>
        <dbReference type="ChEBI" id="CHEBI:15377"/>
        <dbReference type="ChEBI" id="CHEBI:15378"/>
        <dbReference type="ChEBI" id="CHEBI:16526"/>
        <dbReference type="ChEBI" id="CHEBI:17544"/>
        <dbReference type="EC" id="4.2.1.1"/>
    </reaction>
</comment>
<dbReference type="Proteomes" id="UP001066276">
    <property type="component" value="Chromosome 12"/>
</dbReference>
<dbReference type="FunFam" id="3.10.200.10:FF:000003">
    <property type="entry name" value="Carbonic anhydrase 12"/>
    <property type="match status" value="1"/>
</dbReference>
<dbReference type="InterPro" id="IPR001148">
    <property type="entry name" value="CA_dom"/>
</dbReference>
<dbReference type="GO" id="GO:0008270">
    <property type="term" value="F:zinc ion binding"/>
    <property type="evidence" value="ECO:0007669"/>
    <property type="project" value="UniProtKB-UniRule"/>
</dbReference>
<dbReference type="PANTHER" id="PTHR18952">
    <property type="entry name" value="CARBONIC ANHYDRASE"/>
    <property type="match status" value="1"/>
</dbReference>
<keyword evidence="4 7" id="KW-0862">Zinc</keyword>
<evidence type="ECO:0000259" key="9">
    <source>
        <dbReference type="PROSITE" id="PS51144"/>
    </source>
</evidence>
<comment type="cofactor">
    <cofactor evidence="7">
        <name>Zn(2+)</name>
        <dbReference type="ChEBI" id="CHEBI:29105"/>
    </cofactor>
</comment>
<dbReference type="GO" id="GO:0004089">
    <property type="term" value="F:carbonate dehydratase activity"/>
    <property type="evidence" value="ECO:0007669"/>
    <property type="project" value="UniProtKB-UniRule"/>
</dbReference>
<keyword evidence="8" id="KW-1133">Transmembrane helix</keyword>
<feature type="chain" id="PRO_5043092805" description="Carbonic anhydrase" evidence="7">
    <location>
        <begin position="28"/>
        <end position="358"/>
    </location>
</feature>
<evidence type="ECO:0000256" key="7">
    <source>
        <dbReference type="RuleBase" id="RU367011"/>
    </source>
</evidence>
<comment type="function">
    <text evidence="7">Reversible hydration of carbon dioxide.</text>
</comment>
<dbReference type="PROSITE" id="PS51144">
    <property type="entry name" value="ALPHA_CA_2"/>
    <property type="match status" value="1"/>
</dbReference>
<dbReference type="PANTHER" id="PTHR18952:SF84">
    <property type="entry name" value="CARBONIC ANHYDRASE 14"/>
    <property type="match status" value="1"/>
</dbReference>
<dbReference type="SMART" id="SM01057">
    <property type="entry name" value="Carb_anhydrase"/>
    <property type="match status" value="1"/>
</dbReference>
<evidence type="ECO:0000256" key="8">
    <source>
        <dbReference type="SAM" id="Phobius"/>
    </source>
</evidence>
<evidence type="ECO:0000313" key="11">
    <source>
        <dbReference type="Proteomes" id="UP001066276"/>
    </source>
</evidence>
<evidence type="ECO:0000256" key="1">
    <source>
        <dbReference type="ARBA" id="ARBA00010718"/>
    </source>
</evidence>
<evidence type="ECO:0000256" key="5">
    <source>
        <dbReference type="ARBA" id="ARBA00023180"/>
    </source>
</evidence>
<keyword evidence="7" id="KW-0732">Signal</keyword>
<evidence type="ECO:0000256" key="3">
    <source>
        <dbReference type="ARBA" id="ARBA00022723"/>
    </source>
</evidence>
<evidence type="ECO:0000256" key="6">
    <source>
        <dbReference type="ARBA" id="ARBA00023239"/>
    </source>
</evidence>
<dbReference type="SUPFAM" id="SSF51069">
    <property type="entry name" value="Carbonic anhydrase"/>
    <property type="match status" value="1"/>
</dbReference>
<dbReference type="PROSITE" id="PS00162">
    <property type="entry name" value="ALPHA_CA_1"/>
    <property type="match status" value="1"/>
</dbReference>
<evidence type="ECO:0000256" key="4">
    <source>
        <dbReference type="ARBA" id="ARBA00022833"/>
    </source>
</evidence>
<feature type="domain" description="Alpha-carbonic anhydrase" evidence="9">
    <location>
        <begin position="32"/>
        <end position="291"/>
    </location>
</feature>
<reference evidence="10" key="1">
    <citation type="journal article" date="2022" name="bioRxiv">
        <title>Sequencing and chromosome-scale assembly of the giantPleurodeles waltlgenome.</title>
        <authorList>
            <person name="Brown T."/>
            <person name="Elewa A."/>
            <person name="Iarovenko S."/>
            <person name="Subramanian E."/>
            <person name="Araus A.J."/>
            <person name="Petzold A."/>
            <person name="Susuki M."/>
            <person name="Suzuki K.-i.T."/>
            <person name="Hayashi T."/>
            <person name="Toyoda A."/>
            <person name="Oliveira C."/>
            <person name="Osipova E."/>
            <person name="Leigh N.D."/>
            <person name="Simon A."/>
            <person name="Yun M.H."/>
        </authorList>
    </citation>
    <scope>NUCLEOTIDE SEQUENCE</scope>
    <source>
        <strain evidence="10">20211129_DDA</strain>
        <tissue evidence="10">Liver</tissue>
    </source>
</reference>
<keyword evidence="6 7" id="KW-0456">Lyase</keyword>
<gene>
    <name evidence="10" type="ORF">NDU88_001094</name>
</gene>
<dbReference type="AlphaFoldDB" id="A0AAV7KRV1"/>
<dbReference type="EC" id="4.2.1.1" evidence="2 7"/>
<keyword evidence="11" id="KW-1185">Reference proteome</keyword>
<comment type="similarity">
    <text evidence="1 7">Belongs to the alpha-carbonic anhydrase family.</text>
</comment>
<feature type="transmembrane region" description="Helical" evidence="8">
    <location>
        <begin position="304"/>
        <end position="325"/>
    </location>
</feature>
<name>A0AAV7KRV1_PLEWA</name>
<evidence type="ECO:0000256" key="2">
    <source>
        <dbReference type="ARBA" id="ARBA00012925"/>
    </source>
</evidence>
<evidence type="ECO:0000313" key="10">
    <source>
        <dbReference type="EMBL" id="KAJ1080905.1"/>
    </source>
</evidence>
<dbReference type="Pfam" id="PF00194">
    <property type="entry name" value="Carb_anhydrase"/>
    <property type="match status" value="1"/>
</dbReference>
<protein>
    <recommendedName>
        <fullName evidence="2 7">Carbonic anhydrase</fullName>
        <ecNumber evidence="2 7">4.2.1.1</ecNumber>
    </recommendedName>
</protein>
<keyword evidence="5" id="KW-0325">Glycoprotein</keyword>
<proteinExistence type="inferred from homology"/>
<organism evidence="10 11">
    <name type="scientific">Pleurodeles waltl</name>
    <name type="common">Iberian ribbed newt</name>
    <dbReference type="NCBI Taxonomy" id="8319"/>
    <lineage>
        <taxon>Eukaryota</taxon>
        <taxon>Metazoa</taxon>
        <taxon>Chordata</taxon>
        <taxon>Craniata</taxon>
        <taxon>Vertebrata</taxon>
        <taxon>Euteleostomi</taxon>
        <taxon>Amphibia</taxon>
        <taxon>Batrachia</taxon>
        <taxon>Caudata</taxon>
        <taxon>Salamandroidea</taxon>
        <taxon>Salamandridae</taxon>
        <taxon>Pleurodelinae</taxon>
        <taxon>Pleurodeles</taxon>
    </lineage>
</organism>
<feature type="signal peptide" evidence="7">
    <location>
        <begin position="1"/>
        <end position="27"/>
    </location>
</feature>
<keyword evidence="8" id="KW-0812">Transmembrane</keyword>
<dbReference type="InterPro" id="IPR018338">
    <property type="entry name" value="Carbonic_anhydrase_a-class_CS"/>
</dbReference>
<dbReference type="InterPro" id="IPR023561">
    <property type="entry name" value="Carbonic_anhydrase_a-class"/>
</dbReference>
<dbReference type="GO" id="GO:0005886">
    <property type="term" value="C:plasma membrane"/>
    <property type="evidence" value="ECO:0007669"/>
    <property type="project" value="TreeGrafter"/>
</dbReference>
<dbReference type="InterPro" id="IPR036398">
    <property type="entry name" value="CA_dom_sf"/>
</dbReference>
<sequence length="358" mass="39338">MSPPSLAPARWVLAVLVLCQGISLVPAGGGGSPWTYAGPHGQDHWPDTYPDCGGTAQSPIDIQSSDVEYEPSLPPIQPEGYRSPEDPLFMLSNNGHTVEMSLSETMFLHGLPRRYNAVQLHLHWGSRSRPLGSEHQLDGQKFPAELHIVHFNSERYANVSQAKNKPDGLAVLGILIEAGEIVNEAYENILKYLSKVKFAGEKISIPSFNVLQLLPEKLDQFYRYRGSLTTPPCHQSVLWTVFHQKVQLSKSQLENLQGALHSTGPESSPIPLVENFRTTQTLNQRTVYSSFPVGSTFTYSAGEVVAIVFGILFGFLGLFFAVHVITKSIRASKRTGQKDIVLKSSSALPSEQDSSANI</sequence>
<dbReference type="Gene3D" id="3.10.200.10">
    <property type="entry name" value="Alpha carbonic anhydrase"/>
    <property type="match status" value="1"/>
</dbReference>